<evidence type="ECO:0000256" key="1">
    <source>
        <dbReference type="SAM" id="Coils"/>
    </source>
</evidence>
<name>A0AA36IC33_9DINO</name>
<feature type="coiled-coil region" evidence="1">
    <location>
        <begin position="137"/>
        <end position="239"/>
    </location>
</feature>
<protein>
    <submittedName>
        <fullName evidence="3">Uncharacterized protein</fullName>
    </submittedName>
</protein>
<feature type="compositionally biased region" description="Polar residues" evidence="2">
    <location>
        <begin position="273"/>
        <end position="282"/>
    </location>
</feature>
<organism evidence="3 4">
    <name type="scientific">Effrenium voratum</name>
    <dbReference type="NCBI Taxonomy" id="2562239"/>
    <lineage>
        <taxon>Eukaryota</taxon>
        <taxon>Sar</taxon>
        <taxon>Alveolata</taxon>
        <taxon>Dinophyceae</taxon>
        <taxon>Suessiales</taxon>
        <taxon>Symbiodiniaceae</taxon>
        <taxon>Effrenium</taxon>
    </lineage>
</organism>
<keyword evidence="1" id="KW-0175">Coiled coil</keyword>
<proteinExistence type="predicted"/>
<comment type="caution">
    <text evidence="3">The sequence shown here is derived from an EMBL/GenBank/DDBJ whole genome shotgun (WGS) entry which is preliminary data.</text>
</comment>
<dbReference type="EMBL" id="CAUJNA010001068">
    <property type="protein sequence ID" value="CAJ1384011.1"/>
    <property type="molecule type" value="Genomic_DNA"/>
</dbReference>
<keyword evidence="4" id="KW-1185">Reference proteome</keyword>
<evidence type="ECO:0000313" key="3">
    <source>
        <dbReference type="EMBL" id="CAJ1384011.1"/>
    </source>
</evidence>
<dbReference type="AlphaFoldDB" id="A0AA36IC33"/>
<accession>A0AA36IC33</accession>
<feature type="region of interest" description="Disordered" evidence="2">
    <location>
        <begin position="260"/>
        <end position="283"/>
    </location>
</feature>
<dbReference type="Proteomes" id="UP001178507">
    <property type="component" value="Unassembled WGS sequence"/>
</dbReference>
<sequence>MGCHWEMSWAAPASLQLPASSMQPVGAQPTWGPLVLCVWGYPHYAGEKQDEGEQEAEDRVLAEKCGLLRARLRDVPEEDLQFVLDMLTSQLRETWALRRALANKTEEGGQRGQFQLRIFEAEARMARQEENMEAELCAELVQEAKALAAQADSWRREPREARYAHWEEAALRLPVALKTEAALRNRAAVLNEEEMQLQAQVGEWQRHSAAELLACRFEVSDLQRQNGELRGELVQAQAELSLPSQTCGLRGPAAAGSAERAAQDAPGRRVEQSEAQPRQTGASAAVRWHDAGSVFDAFASNGGDREQMFPVDFGHLCERLRRAQGRGPSTEQDRRDFAHFAFSAVFGAEASVDRGTFARLFPHFALMLNELEEAYVAAKAQS</sequence>
<evidence type="ECO:0000313" key="4">
    <source>
        <dbReference type="Proteomes" id="UP001178507"/>
    </source>
</evidence>
<reference evidence="3" key="1">
    <citation type="submission" date="2023-08" db="EMBL/GenBank/DDBJ databases">
        <authorList>
            <person name="Chen Y."/>
            <person name="Shah S."/>
            <person name="Dougan E. K."/>
            <person name="Thang M."/>
            <person name="Chan C."/>
        </authorList>
    </citation>
    <scope>NUCLEOTIDE SEQUENCE</scope>
</reference>
<evidence type="ECO:0000256" key="2">
    <source>
        <dbReference type="SAM" id="MobiDB-lite"/>
    </source>
</evidence>
<gene>
    <name evidence="3" type="ORF">EVOR1521_LOCUS10964</name>
</gene>